<dbReference type="STRING" id="653733.Selin_0410"/>
<dbReference type="InterPro" id="IPR011146">
    <property type="entry name" value="HIT-like"/>
</dbReference>
<name>E6W038_DESIS</name>
<feature type="domain" description="HIT" evidence="4">
    <location>
        <begin position="5"/>
        <end position="115"/>
    </location>
</feature>
<organism evidence="5 6">
    <name type="scientific">Desulfurispirillum indicum (strain ATCC BAA-1389 / DSM 22839 / S5)</name>
    <dbReference type="NCBI Taxonomy" id="653733"/>
    <lineage>
        <taxon>Bacteria</taxon>
        <taxon>Pseudomonadati</taxon>
        <taxon>Chrysiogenota</taxon>
        <taxon>Chrysiogenia</taxon>
        <taxon>Chrysiogenales</taxon>
        <taxon>Chrysiogenaceae</taxon>
        <taxon>Desulfurispirillum</taxon>
    </lineage>
</organism>
<dbReference type="EMBL" id="CP002432">
    <property type="protein sequence ID" value="ADU65164.1"/>
    <property type="molecule type" value="Genomic_DNA"/>
</dbReference>
<evidence type="ECO:0000256" key="3">
    <source>
        <dbReference type="PROSITE-ProRule" id="PRU00464"/>
    </source>
</evidence>
<dbReference type="GO" id="GO:0003824">
    <property type="term" value="F:catalytic activity"/>
    <property type="evidence" value="ECO:0007669"/>
    <property type="project" value="InterPro"/>
</dbReference>
<dbReference type="Proteomes" id="UP000002572">
    <property type="component" value="Chromosome"/>
</dbReference>
<dbReference type="InterPro" id="IPR001310">
    <property type="entry name" value="Histidine_triad_HIT"/>
</dbReference>
<feature type="active site" description="Tele-AMP-histidine intermediate" evidence="1">
    <location>
        <position position="101"/>
    </location>
</feature>
<accession>E6W038</accession>
<dbReference type="OrthoDB" id="9784774at2"/>
<evidence type="ECO:0000313" key="5">
    <source>
        <dbReference type="EMBL" id="ADU65164.1"/>
    </source>
</evidence>
<keyword evidence="6" id="KW-1185">Reference proteome</keyword>
<dbReference type="Gene3D" id="3.30.428.10">
    <property type="entry name" value="HIT-like"/>
    <property type="match status" value="1"/>
</dbReference>
<dbReference type="PROSITE" id="PS00892">
    <property type="entry name" value="HIT_1"/>
    <property type="match status" value="1"/>
</dbReference>
<dbReference type="SUPFAM" id="SSF54197">
    <property type="entry name" value="HIT-like"/>
    <property type="match status" value="1"/>
</dbReference>
<protein>
    <submittedName>
        <fullName evidence="5">Histidine triad (HIT) protein</fullName>
    </submittedName>
</protein>
<proteinExistence type="predicted"/>
<evidence type="ECO:0000313" key="6">
    <source>
        <dbReference type="Proteomes" id="UP000002572"/>
    </source>
</evidence>
<evidence type="ECO:0000256" key="1">
    <source>
        <dbReference type="PIRSR" id="PIRSR601310-1"/>
    </source>
</evidence>
<reference evidence="5 6" key="1">
    <citation type="submission" date="2010-12" db="EMBL/GenBank/DDBJ databases">
        <title>Complete sequence of Desulfurispirillum indicum S5.</title>
        <authorList>
            <consortium name="US DOE Joint Genome Institute"/>
            <person name="Lucas S."/>
            <person name="Copeland A."/>
            <person name="Lapidus A."/>
            <person name="Cheng J.-F."/>
            <person name="Goodwin L."/>
            <person name="Pitluck S."/>
            <person name="Chertkov O."/>
            <person name="Held B."/>
            <person name="Detter J.C."/>
            <person name="Han C."/>
            <person name="Tapia R."/>
            <person name="Land M."/>
            <person name="Hauser L."/>
            <person name="Kyrpides N."/>
            <person name="Ivanova N."/>
            <person name="Mikhailova N."/>
            <person name="Haggblom M."/>
            <person name="Rauschenbach I."/>
            <person name="Bini E."/>
            <person name="Woyke T."/>
        </authorList>
    </citation>
    <scope>NUCLEOTIDE SEQUENCE [LARGE SCALE GENOMIC DNA]</scope>
    <source>
        <strain evidence="6">ATCC BAA-1389 / DSM 22839 / S5</strain>
    </source>
</reference>
<dbReference type="KEGG" id="din:Selin_0410"/>
<feature type="short sequence motif" description="Histidine triad motif" evidence="2 3">
    <location>
        <begin position="99"/>
        <end position="103"/>
    </location>
</feature>
<dbReference type="eggNOG" id="COG0537">
    <property type="taxonomic scope" value="Bacteria"/>
</dbReference>
<dbReference type="FunCoup" id="E6W038">
    <property type="interactions" value="481"/>
</dbReference>
<dbReference type="InterPro" id="IPR036265">
    <property type="entry name" value="HIT-like_sf"/>
</dbReference>
<evidence type="ECO:0000259" key="4">
    <source>
        <dbReference type="PROSITE" id="PS51084"/>
    </source>
</evidence>
<dbReference type="PRINTS" id="PR00332">
    <property type="entry name" value="HISTRIAD"/>
</dbReference>
<gene>
    <name evidence="5" type="ordered locus">Selin_0410</name>
</gene>
<dbReference type="CDD" id="cd01276">
    <property type="entry name" value="PKCI_related"/>
    <property type="match status" value="1"/>
</dbReference>
<dbReference type="PANTHER" id="PTHR23089">
    <property type="entry name" value="HISTIDINE TRIAD HIT PROTEIN"/>
    <property type="match status" value="1"/>
</dbReference>
<dbReference type="RefSeq" id="WP_013505053.1">
    <property type="nucleotide sequence ID" value="NC_014836.1"/>
</dbReference>
<dbReference type="PROSITE" id="PS51084">
    <property type="entry name" value="HIT_2"/>
    <property type="match status" value="1"/>
</dbReference>
<dbReference type="Pfam" id="PF01230">
    <property type="entry name" value="HIT"/>
    <property type="match status" value="1"/>
</dbReference>
<sequence>MEDCIFCKIAAGTIPCRKVLEDDDILAFHDINPTAPVHVLIIPKRHIPTTLDFEAGADDALAGKLITAAARIARELGIDQSGYRLVFNTNGDGGQEVYHVHLHLLGGRKFSWPAG</sequence>
<dbReference type="InterPro" id="IPR019808">
    <property type="entry name" value="Histidine_triad_CS"/>
</dbReference>
<evidence type="ECO:0000256" key="2">
    <source>
        <dbReference type="PIRSR" id="PIRSR601310-3"/>
    </source>
</evidence>
<dbReference type="AlphaFoldDB" id="E6W038"/>
<dbReference type="InParanoid" id="E6W038"/>
<dbReference type="HOGENOM" id="CLU_056776_8_1_0"/>